<sequence length="63" mass="7051">MSGVINPANAYHVTHYRRRNKLTLPMILNNINNHKLLSAILLAVFVTLVMVLTPVINKLLGKS</sequence>
<accession>A0A485CG69</accession>
<dbReference type="EMBL" id="CAADJD010000025">
    <property type="protein sequence ID" value="VFS83657.1"/>
    <property type="molecule type" value="Genomic_DNA"/>
</dbReference>
<protein>
    <submittedName>
        <fullName evidence="2">Uncharacterized protein</fullName>
    </submittedName>
</protein>
<dbReference type="Proteomes" id="UP000401081">
    <property type="component" value="Unassembled WGS sequence"/>
</dbReference>
<dbReference type="AlphaFoldDB" id="A0A485CG69"/>
<keyword evidence="1" id="KW-1133">Transmembrane helix</keyword>
<reference evidence="2 3" key="1">
    <citation type="submission" date="2019-03" db="EMBL/GenBank/DDBJ databases">
        <authorList>
            <consortium name="Pathogen Informatics"/>
        </authorList>
    </citation>
    <scope>NUCLEOTIDE SEQUENCE [LARGE SCALE GENOMIC DNA]</scope>
    <source>
        <strain evidence="2 3">NCTC12993</strain>
    </source>
</reference>
<keyword evidence="1" id="KW-0812">Transmembrane</keyword>
<organism evidence="2 3">
    <name type="scientific">Kluyvera cryocrescens</name>
    <name type="common">Kluyvera citrophila</name>
    <dbReference type="NCBI Taxonomy" id="580"/>
    <lineage>
        <taxon>Bacteria</taxon>
        <taxon>Pseudomonadati</taxon>
        <taxon>Pseudomonadota</taxon>
        <taxon>Gammaproteobacteria</taxon>
        <taxon>Enterobacterales</taxon>
        <taxon>Enterobacteriaceae</taxon>
        <taxon>Kluyvera</taxon>
    </lineage>
</organism>
<evidence type="ECO:0000313" key="2">
    <source>
        <dbReference type="EMBL" id="VFS83657.1"/>
    </source>
</evidence>
<evidence type="ECO:0000313" key="3">
    <source>
        <dbReference type="Proteomes" id="UP000401081"/>
    </source>
</evidence>
<gene>
    <name evidence="2" type="ORF">NCTC12993_06399</name>
</gene>
<evidence type="ECO:0000256" key="1">
    <source>
        <dbReference type="SAM" id="Phobius"/>
    </source>
</evidence>
<name>A0A485CG69_KLUCR</name>
<proteinExistence type="predicted"/>
<feature type="transmembrane region" description="Helical" evidence="1">
    <location>
        <begin position="36"/>
        <end position="56"/>
    </location>
</feature>
<keyword evidence="1" id="KW-0472">Membrane</keyword>
<keyword evidence="3" id="KW-1185">Reference proteome</keyword>